<sequence length="371" mass="43084">MIAFYIQECRRVLSRKYTYCILMAMLAFLLLHIPYYHLQASSYMQKERNQAYADAYLLYSSLHNAVQDKAAAAENFYQKEYEDYYLLMQIYDSKRYAESLDQKLRVQHGIYIREIEWMKENHEFVLNYELQERERQAVWTTYMLGHKLLPYATPFENQTSNFFYQLLHGNVSLLVLFLLAVSIVPMIVCRDFEEDVYKLIYTTAISRERILLAKLLAAITMIAGFLVVASGTVALVTWLLYGGGSLAYPYLMENGSLITAGTYLASSLPLYLFTLLFLTILMFLFSCLCRKQVDTCIYFGLLMALLYVCMEYQLFAKLQAWIPCFYIQGSRILSNEMGISVAQAVLRCNVYSAGVVLGLCAYFRRIDIRKD</sequence>
<dbReference type="PANTHER" id="PTHR37305:SF1">
    <property type="entry name" value="MEMBRANE PROTEIN"/>
    <property type="match status" value="1"/>
</dbReference>
<evidence type="ECO:0000313" key="3">
    <source>
        <dbReference type="Proteomes" id="UP000260025"/>
    </source>
</evidence>
<keyword evidence="1" id="KW-0812">Transmembrane</keyword>
<feature type="transmembrane region" description="Helical" evidence="1">
    <location>
        <begin position="296"/>
        <end position="315"/>
    </location>
</feature>
<feature type="transmembrane region" description="Helical" evidence="1">
    <location>
        <begin position="344"/>
        <end position="363"/>
    </location>
</feature>
<keyword evidence="1" id="KW-0472">Membrane</keyword>
<keyword evidence="1" id="KW-1133">Transmembrane helix</keyword>
<dbReference type="PANTHER" id="PTHR37305">
    <property type="entry name" value="INTEGRAL MEMBRANE PROTEIN-RELATED"/>
    <property type="match status" value="1"/>
</dbReference>
<dbReference type="Proteomes" id="UP000260025">
    <property type="component" value="Unassembled WGS sequence"/>
</dbReference>
<feature type="transmembrane region" description="Helical" evidence="1">
    <location>
        <begin position="210"/>
        <end position="241"/>
    </location>
</feature>
<comment type="caution">
    <text evidence="2">The sequence shown here is derived from an EMBL/GenBank/DDBJ whole genome shotgun (WGS) entry which is preliminary data.</text>
</comment>
<dbReference type="OrthoDB" id="10001773at2"/>
<organism evidence="2 3">
    <name type="scientific">Clostridium innocuum</name>
    <dbReference type="NCBI Taxonomy" id="1522"/>
    <lineage>
        <taxon>Bacteria</taxon>
        <taxon>Bacillati</taxon>
        <taxon>Bacillota</taxon>
        <taxon>Clostridia</taxon>
        <taxon>Eubacteriales</taxon>
        <taxon>Clostridiaceae</taxon>
        <taxon>Clostridium</taxon>
    </lineage>
</organism>
<name>A0A3E2VX61_CLOIN</name>
<dbReference type="EMBL" id="QVEV01000013">
    <property type="protein sequence ID" value="RGC15519.1"/>
    <property type="molecule type" value="Genomic_DNA"/>
</dbReference>
<feature type="transmembrane region" description="Helical" evidence="1">
    <location>
        <begin position="171"/>
        <end position="189"/>
    </location>
</feature>
<accession>A0A3E2VX61</accession>
<proteinExistence type="predicted"/>
<gene>
    <name evidence="2" type="ORF">DXA38_10215</name>
</gene>
<feature type="transmembrane region" description="Helical" evidence="1">
    <location>
        <begin position="261"/>
        <end position="284"/>
    </location>
</feature>
<evidence type="ECO:0000256" key="1">
    <source>
        <dbReference type="SAM" id="Phobius"/>
    </source>
</evidence>
<dbReference type="AlphaFoldDB" id="A0A3E2VX61"/>
<dbReference type="Pfam" id="PF12679">
    <property type="entry name" value="ABC2_membrane_2"/>
    <property type="match status" value="1"/>
</dbReference>
<reference evidence="2 3" key="1">
    <citation type="submission" date="2018-08" db="EMBL/GenBank/DDBJ databases">
        <title>A genome reference for cultivated species of the human gut microbiota.</title>
        <authorList>
            <person name="Zou Y."/>
            <person name="Xue W."/>
            <person name="Luo G."/>
        </authorList>
    </citation>
    <scope>NUCLEOTIDE SEQUENCE [LARGE SCALE GENOMIC DNA]</scope>
    <source>
        <strain evidence="2 3">OF01-2LB</strain>
    </source>
</reference>
<protein>
    <submittedName>
        <fullName evidence="2">Uncharacterized protein</fullName>
    </submittedName>
</protein>
<evidence type="ECO:0000313" key="2">
    <source>
        <dbReference type="EMBL" id="RGC15519.1"/>
    </source>
</evidence>
<dbReference type="RefSeq" id="WP_117443098.1">
    <property type="nucleotide sequence ID" value="NZ_JAJFEN010000059.1"/>
</dbReference>
<feature type="transmembrane region" description="Helical" evidence="1">
    <location>
        <begin position="17"/>
        <end position="36"/>
    </location>
</feature>